<keyword evidence="3" id="KW-1185">Reference proteome</keyword>
<dbReference type="AlphaFoldDB" id="A0A8H3F6F3"/>
<dbReference type="CDD" id="cd10938">
    <property type="entry name" value="CE4_HpPgdA_like"/>
    <property type="match status" value="1"/>
</dbReference>
<name>A0A8H3F6F3_9LECA</name>
<dbReference type="EMBL" id="CAJPDS010000015">
    <property type="protein sequence ID" value="CAF9915156.1"/>
    <property type="molecule type" value="Genomic_DNA"/>
</dbReference>
<dbReference type="InterPro" id="IPR002509">
    <property type="entry name" value="NODB_dom"/>
</dbReference>
<comment type="caution">
    <text evidence="2">The sequence shown here is derived from an EMBL/GenBank/DDBJ whole genome shotgun (WGS) entry which is preliminary data.</text>
</comment>
<reference evidence="2" key="1">
    <citation type="submission" date="2021-03" db="EMBL/GenBank/DDBJ databases">
        <authorList>
            <person name="Tagirdzhanova G."/>
        </authorList>
    </citation>
    <scope>NUCLEOTIDE SEQUENCE</scope>
</reference>
<dbReference type="OrthoDB" id="3162524at2759"/>
<dbReference type="SUPFAM" id="SSF88713">
    <property type="entry name" value="Glycoside hydrolase/deacetylase"/>
    <property type="match status" value="1"/>
</dbReference>
<feature type="domain" description="NodB homology" evidence="1">
    <location>
        <begin position="72"/>
        <end position="320"/>
    </location>
</feature>
<dbReference type="Proteomes" id="UP000664521">
    <property type="component" value="Unassembled WGS sequence"/>
</dbReference>
<dbReference type="InterPro" id="IPR011330">
    <property type="entry name" value="Glyco_hydro/deAcase_b/a-brl"/>
</dbReference>
<dbReference type="GO" id="GO:0016810">
    <property type="term" value="F:hydrolase activity, acting on carbon-nitrogen (but not peptide) bonds"/>
    <property type="evidence" value="ECO:0007669"/>
    <property type="project" value="InterPro"/>
</dbReference>
<evidence type="ECO:0000313" key="3">
    <source>
        <dbReference type="Proteomes" id="UP000664521"/>
    </source>
</evidence>
<gene>
    <name evidence="2" type="ORF">HETSPECPRED_002318</name>
</gene>
<dbReference type="PROSITE" id="PS51677">
    <property type="entry name" value="NODB"/>
    <property type="match status" value="1"/>
</dbReference>
<dbReference type="Pfam" id="PF01522">
    <property type="entry name" value="Polysacc_deac_1"/>
    <property type="match status" value="1"/>
</dbReference>
<dbReference type="PANTHER" id="PTHR47561">
    <property type="entry name" value="POLYSACCHARIDE DEACETYLASE FAMILY PROTEIN (AFU_ORTHOLOGUE AFUA_6G05030)"/>
    <property type="match status" value="1"/>
</dbReference>
<dbReference type="Gene3D" id="3.20.20.370">
    <property type="entry name" value="Glycoside hydrolase/deacetylase"/>
    <property type="match status" value="1"/>
</dbReference>
<dbReference type="InterPro" id="IPR037950">
    <property type="entry name" value="PgdA-like"/>
</dbReference>
<organism evidence="2 3">
    <name type="scientific">Heterodermia speciosa</name>
    <dbReference type="NCBI Taxonomy" id="116794"/>
    <lineage>
        <taxon>Eukaryota</taxon>
        <taxon>Fungi</taxon>
        <taxon>Dikarya</taxon>
        <taxon>Ascomycota</taxon>
        <taxon>Pezizomycotina</taxon>
        <taxon>Lecanoromycetes</taxon>
        <taxon>OSLEUM clade</taxon>
        <taxon>Lecanoromycetidae</taxon>
        <taxon>Caliciales</taxon>
        <taxon>Physciaceae</taxon>
        <taxon>Heterodermia</taxon>
    </lineage>
</organism>
<evidence type="ECO:0000313" key="2">
    <source>
        <dbReference type="EMBL" id="CAF9915156.1"/>
    </source>
</evidence>
<dbReference type="PANTHER" id="PTHR47561:SF1">
    <property type="entry name" value="POLYSACCHARIDE DEACETYLASE FAMILY PROTEIN (AFU_ORTHOLOGUE AFUA_6G05030)"/>
    <property type="match status" value="1"/>
</dbReference>
<evidence type="ECO:0000259" key="1">
    <source>
        <dbReference type="PROSITE" id="PS51677"/>
    </source>
</evidence>
<dbReference type="GO" id="GO:0005975">
    <property type="term" value="P:carbohydrate metabolic process"/>
    <property type="evidence" value="ECO:0007669"/>
    <property type="project" value="InterPro"/>
</dbReference>
<proteinExistence type="predicted"/>
<accession>A0A8H3F6F3</accession>
<protein>
    <recommendedName>
        <fullName evidence="1">NodB homology domain-containing protein</fullName>
    </recommendedName>
</protein>
<sequence length="359" mass="40943">MSKDLADICRTNGVPVGDASDVADAVVRCATDETICGRALGVGAVKTIDMKDDLEGLNAGVVMKDYLEGEAKGFMLLFGLFAGTVGVRRLLKMFEKYNIKTTWFIPGHSLETFPEECAMIRDAGHEIGLHGYSHENPVKMTIEQQHAILDKTYKQLTEFCGKPPRGSVAPWWESSKEGSELMLKYGVEYDHSFSHHDCLPYYLRTGDKWTPIDYSKHPSHWMKPLEPGLETGLVEIPSNWYLDDLPPMMFIKKAPNSHGWVNPRDVEDLWRDHFDYFYREYDDFCFPVTIHPDVSGHPHVIFMLERLIEYISSKEGVQWVKMEDICDDFKSRNQPAKGALLPAEHRAILQDPDIQLQKS</sequence>